<sequence>MLAFTKTNRLLLAVIVVLCLLQVVFAQDGADTGVSTNDDVSPQQGNDSPVPDDNDIDDDEDTGSPAEAPSTQPVNNAPETPNDNDQAHNPAPDNTSPETPSQTKTTHPAARTTSVADKIGGWPYPIPEAKDATDDIQDGTFPFVRIHEKDLESNKQHMNEPDQALQNALWYLQTKARRYVTNTTVFSVVNKKINAPSNDSHDYMSLARYFWPDESVPGGLPYVRVDGHVNPEIRSVPDYAMLREMIKQVQFLSLAYYYFDNETYAEKATSHVKNWFLNKETRMNPHLQYASIIRGYDMGRAKGVIDFSVITDLLDSIAILQHSKAWGPRTSAGLRVWFTTYLDWLRNSPNGNFEKTAHNNHGTYYDVQQLAISYFLGQDKFAMEVAQNATANRIAQQILATGEQYFETDRPFSWFYSVYNLRGMFQLAELAEHVRVDLWNYRTVDGKSIKGALDFLLPGAVNNSQWQFKNTEGFAASSHLVELLQKAYIVYNASEYLALSRYVSNQQSQLYNVTRLTMPWESLNDGVVRKIHTETQSSSTFLLPSSFLAASVSIVAMMVAPIFM</sequence>
<dbReference type="SUPFAM" id="SSF48230">
    <property type="entry name" value="Chondroitin AC/alginate lyase"/>
    <property type="match status" value="1"/>
</dbReference>
<evidence type="ECO:0000259" key="6">
    <source>
        <dbReference type="Pfam" id="PF05426"/>
    </source>
</evidence>
<dbReference type="GO" id="GO:0016829">
    <property type="term" value="F:lyase activity"/>
    <property type="evidence" value="ECO:0007669"/>
    <property type="project" value="UniProtKB-KW"/>
</dbReference>
<dbReference type="Proteomes" id="UP000612746">
    <property type="component" value="Unassembled WGS sequence"/>
</dbReference>
<keyword evidence="8" id="KW-1185">Reference proteome</keyword>
<keyword evidence="4" id="KW-0812">Transmembrane</keyword>
<reference evidence="7" key="1">
    <citation type="submission" date="2020-12" db="EMBL/GenBank/DDBJ databases">
        <title>Metabolic potential, ecology and presence of endohyphal bacteria is reflected in genomic diversity of Mucoromycotina.</title>
        <authorList>
            <person name="Muszewska A."/>
            <person name="Okrasinska A."/>
            <person name="Steczkiewicz K."/>
            <person name="Drgas O."/>
            <person name="Orlowska M."/>
            <person name="Perlinska-Lenart U."/>
            <person name="Aleksandrzak-Piekarczyk T."/>
            <person name="Szatraj K."/>
            <person name="Zielenkiewicz U."/>
            <person name="Pilsyk S."/>
            <person name="Malc E."/>
            <person name="Mieczkowski P."/>
            <person name="Kruszewska J.S."/>
            <person name="Biernat P."/>
            <person name="Pawlowska J."/>
        </authorList>
    </citation>
    <scope>NUCLEOTIDE SEQUENCE</scope>
    <source>
        <strain evidence="7">WA0000051536</strain>
    </source>
</reference>
<dbReference type="AlphaFoldDB" id="A0A8H7Q8A2"/>
<keyword evidence="4" id="KW-0472">Membrane</keyword>
<name>A0A8H7Q8A2_9FUNG</name>
<dbReference type="Pfam" id="PF05426">
    <property type="entry name" value="Alginate_lyase"/>
    <property type="match status" value="1"/>
</dbReference>
<protein>
    <recommendedName>
        <fullName evidence="6">Alginate lyase domain-containing protein</fullName>
    </recommendedName>
</protein>
<feature type="region of interest" description="Disordered" evidence="3">
    <location>
        <begin position="32"/>
        <end position="135"/>
    </location>
</feature>
<feature type="compositionally biased region" description="Polar residues" evidence="3">
    <location>
        <begin position="92"/>
        <end position="115"/>
    </location>
</feature>
<feature type="domain" description="Alginate lyase" evidence="6">
    <location>
        <begin position="188"/>
        <end position="466"/>
    </location>
</feature>
<keyword evidence="1 5" id="KW-0732">Signal</keyword>
<evidence type="ECO:0000256" key="2">
    <source>
        <dbReference type="ARBA" id="ARBA00023239"/>
    </source>
</evidence>
<feature type="transmembrane region" description="Helical" evidence="4">
    <location>
        <begin position="541"/>
        <end position="563"/>
    </location>
</feature>
<dbReference type="InterPro" id="IPR008397">
    <property type="entry name" value="Alginate_lyase_dom"/>
</dbReference>
<evidence type="ECO:0000256" key="4">
    <source>
        <dbReference type="SAM" id="Phobius"/>
    </source>
</evidence>
<proteinExistence type="predicted"/>
<feature type="compositionally biased region" description="Polar residues" evidence="3">
    <location>
        <begin position="33"/>
        <end position="47"/>
    </location>
</feature>
<evidence type="ECO:0000256" key="1">
    <source>
        <dbReference type="ARBA" id="ARBA00022729"/>
    </source>
</evidence>
<comment type="caution">
    <text evidence="7">The sequence shown here is derived from an EMBL/GenBank/DDBJ whole genome shotgun (WGS) entry which is preliminary data.</text>
</comment>
<organism evidence="7 8">
    <name type="scientific">Umbelopsis vinacea</name>
    <dbReference type="NCBI Taxonomy" id="44442"/>
    <lineage>
        <taxon>Eukaryota</taxon>
        <taxon>Fungi</taxon>
        <taxon>Fungi incertae sedis</taxon>
        <taxon>Mucoromycota</taxon>
        <taxon>Mucoromycotina</taxon>
        <taxon>Umbelopsidomycetes</taxon>
        <taxon>Umbelopsidales</taxon>
        <taxon>Umbelopsidaceae</taxon>
        <taxon>Umbelopsis</taxon>
    </lineage>
</organism>
<dbReference type="Gene3D" id="1.50.10.100">
    <property type="entry name" value="Chondroitin AC/alginate lyase"/>
    <property type="match status" value="1"/>
</dbReference>
<dbReference type="InterPro" id="IPR008929">
    <property type="entry name" value="Chondroitin_lyas"/>
</dbReference>
<accession>A0A8H7Q8A2</accession>
<feature type="chain" id="PRO_5034487509" description="Alginate lyase domain-containing protein" evidence="5">
    <location>
        <begin position="27"/>
        <end position="564"/>
    </location>
</feature>
<evidence type="ECO:0000313" key="8">
    <source>
        <dbReference type="Proteomes" id="UP000612746"/>
    </source>
</evidence>
<evidence type="ECO:0000256" key="3">
    <source>
        <dbReference type="SAM" id="MobiDB-lite"/>
    </source>
</evidence>
<dbReference type="EMBL" id="JAEPRA010000002">
    <property type="protein sequence ID" value="KAG2187862.1"/>
    <property type="molecule type" value="Genomic_DNA"/>
</dbReference>
<dbReference type="GO" id="GO:0042597">
    <property type="term" value="C:periplasmic space"/>
    <property type="evidence" value="ECO:0007669"/>
    <property type="project" value="InterPro"/>
</dbReference>
<feature type="signal peptide" evidence="5">
    <location>
        <begin position="1"/>
        <end position="26"/>
    </location>
</feature>
<feature type="compositionally biased region" description="Acidic residues" evidence="3">
    <location>
        <begin position="50"/>
        <end position="62"/>
    </location>
</feature>
<evidence type="ECO:0000313" key="7">
    <source>
        <dbReference type="EMBL" id="KAG2187862.1"/>
    </source>
</evidence>
<evidence type="ECO:0000256" key="5">
    <source>
        <dbReference type="SAM" id="SignalP"/>
    </source>
</evidence>
<keyword evidence="2" id="KW-0456">Lyase</keyword>
<dbReference type="OrthoDB" id="63533at2759"/>
<gene>
    <name evidence="7" type="ORF">INT44_000612</name>
</gene>
<feature type="compositionally biased region" description="Polar residues" evidence="3">
    <location>
        <begin position="69"/>
        <end position="84"/>
    </location>
</feature>
<keyword evidence="4" id="KW-1133">Transmembrane helix</keyword>